<reference evidence="1 2" key="1">
    <citation type="submission" date="2021-04" db="EMBL/GenBank/DDBJ databases">
        <authorList>
            <person name="De Guttry C."/>
            <person name="Zahm M."/>
            <person name="Klopp C."/>
            <person name="Cabau C."/>
            <person name="Louis A."/>
            <person name="Berthelot C."/>
            <person name="Parey E."/>
            <person name="Roest Crollius H."/>
            <person name="Montfort J."/>
            <person name="Robinson-Rechavi M."/>
            <person name="Bucao C."/>
            <person name="Bouchez O."/>
            <person name="Gislard M."/>
            <person name="Lluch J."/>
            <person name="Milhes M."/>
            <person name="Lampietro C."/>
            <person name="Lopez Roques C."/>
            <person name="Donnadieu C."/>
            <person name="Braasch I."/>
            <person name="Desvignes T."/>
            <person name="Postlethwait J."/>
            <person name="Bobe J."/>
            <person name="Wedekind C."/>
            <person name="Guiguen Y."/>
        </authorList>
    </citation>
    <scope>NUCLEOTIDE SEQUENCE [LARGE SCALE GENOMIC DNA]</scope>
    <source>
        <strain evidence="1">Cs_M1</strain>
        <tissue evidence="1">Blood</tissue>
    </source>
</reference>
<dbReference type="AlphaFoldDB" id="A0AAN8M783"/>
<accession>A0AAN8M783</accession>
<dbReference type="Proteomes" id="UP001356427">
    <property type="component" value="Unassembled WGS sequence"/>
</dbReference>
<organism evidence="1 2">
    <name type="scientific">Coregonus suidteri</name>
    <dbReference type="NCBI Taxonomy" id="861788"/>
    <lineage>
        <taxon>Eukaryota</taxon>
        <taxon>Metazoa</taxon>
        <taxon>Chordata</taxon>
        <taxon>Craniata</taxon>
        <taxon>Vertebrata</taxon>
        <taxon>Euteleostomi</taxon>
        <taxon>Actinopterygii</taxon>
        <taxon>Neopterygii</taxon>
        <taxon>Teleostei</taxon>
        <taxon>Protacanthopterygii</taxon>
        <taxon>Salmoniformes</taxon>
        <taxon>Salmonidae</taxon>
        <taxon>Coregoninae</taxon>
        <taxon>Coregonus</taxon>
    </lineage>
</organism>
<dbReference type="EMBL" id="JAGTTL010000004">
    <property type="protein sequence ID" value="KAK6323784.1"/>
    <property type="molecule type" value="Genomic_DNA"/>
</dbReference>
<name>A0AAN8M783_9TELE</name>
<comment type="caution">
    <text evidence="1">The sequence shown here is derived from an EMBL/GenBank/DDBJ whole genome shotgun (WGS) entry which is preliminary data.</text>
</comment>
<sequence>LIVAAFHLGVAGCSPEATPQACAMRGVRLGMLMCPLGRREVGIGRDDLAVGGRGRSTVCRWWCRMWATSRIPGLASAAPGGTHTFRS</sequence>
<evidence type="ECO:0000313" key="2">
    <source>
        <dbReference type="Proteomes" id="UP001356427"/>
    </source>
</evidence>
<protein>
    <submittedName>
        <fullName evidence="1">Uncharacterized protein</fullName>
    </submittedName>
</protein>
<keyword evidence="2" id="KW-1185">Reference proteome</keyword>
<feature type="non-terminal residue" evidence="1">
    <location>
        <position position="1"/>
    </location>
</feature>
<proteinExistence type="predicted"/>
<gene>
    <name evidence="1" type="ORF">J4Q44_G00061230</name>
</gene>
<evidence type="ECO:0000313" key="1">
    <source>
        <dbReference type="EMBL" id="KAK6323784.1"/>
    </source>
</evidence>